<comment type="caution">
    <text evidence="2">The sequence shown here is derived from an EMBL/GenBank/DDBJ whole genome shotgun (WGS) entry which is preliminary data.</text>
</comment>
<dbReference type="Proteomes" id="UP000717696">
    <property type="component" value="Unassembled WGS sequence"/>
</dbReference>
<evidence type="ECO:0000256" key="1">
    <source>
        <dbReference type="SAM" id="SignalP"/>
    </source>
</evidence>
<feature type="signal peptide" evidence="1">
    <location>
        <begin position="1"/>
        <end position="20"/>
    </location>
</feature>
<dbReference type="AlphaFoldDB" id="A0A9P9FC72"/>
<organism evidence="2 3">
    <name type="scientific">Dactylonectria estremocensis</name>
    <dbReference type="NCBI Taxonomy" id="1079267"/>
    <lineage>
        <taxon>Eukaryota</taxon>
        <taxon>Fungi</taxon>
        <taxon>Dikarya</taxon>
        <taxon>Ascomycota</taxon>
        <taxon>Pezizomycotina</taxon>
        <taxon>Sordariomycetes</taxon>
        <taxon>Hypocreomycetidae</taxon>
        <taxon>Hypocreales</taxon>
        <taxon>Nectriaceae</taxon>
        <taxon>Dactylonectria</taxon>
    </lineage>
</organism>
<keyword evidence="1" id="KW-0732">Signal</keyword>
<reference evidence="2" key="1">
    <citation type="journal article" date="2021" name="Nat. Commun.">
        <title>Genetic determinants of endophytism in the Arabidopsis root mycobiome.</title>
        <authorList>
            <person name="Mesny F."/>
            <person name="Miyauchi S."/>
            <person name="Thiergart T."/>
            <person name="Pickel B."/>
            <person name="Atanasova L."/>
            <person name="Karlsson M."/>
            <person name="Huettel B."/>
            <person name="Barry K.W."/>
            <person name="Haridas S."/>
            <person name="Chen C."/>
            <person name="Bauer D."/>
            <person name="Andreopoulos W."/>
            <person name="Pangilinan J."/>
            <person name="LaButti K."/>
            <person name="Riley R."/>
            <person name="Lipzen A."/>
            <person name="Clum A."/>
            <person name="Drula E."/>
            <person name="Henrissat B."/>
            <person name="Kohler A."/>
            <person name="Grigoriev I.V."/>
            <person name="Martin F.M."/>
            <person name="Hacquard S."/>
        </authorList>
    </citation>
    <scope>NUCLEOTIDE SEQUENCE</scope>
    <source>
        <strain evidence="2">MPI-CAGE-AT-0021</strain>
    </source>
</reference>
<proteinExistence type="predicted"/>
<evidence type="ECO:0000313" key="2">
    <source>
        <dbReference type="EMBL" id="KAH7159692.1"/>
    </source>
</evidence>
<dbReference type="EMBL" id="JAGMUU010000002">
    <property type="protein sequence ID" value="KAH7159692.1"/>
    <property type="molecule type" value="Genomic_DNA"/>
</dbReference>
<gene>
    <name evidence="2" type="ORF">B0J13DRAFT_539451</name>
</gene>
<dbReference type="OrthoDB" id="10598104at2759"/>
<evidence type="ECO:0008006" key="4">
    <source>
        <dbReference type="Google" id="ProtNLM"/>
    </source>
</evidence>
<sequence>MCWQLRICLALCTVPSYLLAPSTYVTPVSTPCQRQTRARNQMCVHQRAGRSPLPPLGWMFPGTSISLPPSPILW</sequence>
<evidence type="ECO:0000313" key="3">
    <source>
        <dbReference type="Proteomes" id="UP000717696"/>
    </source>
</evidence>
<keyword evidence="3" id="KW-1185">Reference proteome</keyword>
<name>A0A9P9FC72_9HYPO</name>
<protein>
    <recommendedName>
        <fullName evidence="4">Secreted protein</fullName>
    </recommendedName>
</protein>
<feature type="chain" id="PRO_5040433041" description="Secreted protein" evidence="1">
    <location>
        <begin position="21"/>
        <end position="74"/>
    </location>
</feature>
<accession>A0A9P9FC72</accession>